<dbReference type="InterPro" id="IPR052838">
    <property type="entry name" value="Myosin-XVI"/>
</dbReference>
<evidence type="ECO:0000256" key="5">
    <source>
        <dbReference type="PROSITE-ProRule" id="PRU00782"/>
    </source>
</evidence>
<dbReference type="SMART" id="SM00242">
    <property type="entry name" value="MYSc"/>
    <property type="match status" value="1"/>
</dbReference>
<feature type="compositionally biased region" description="Basic residues" evidence="6">
    <location>
        <begin position="73"/>
        <end position="83"/>
    </location>
</feature>
<accession>A0ABV0PU53</accession>
<proteinExistence type="inferred from homology"/>
<feature type="binding site" evidence="5">
    <location>
        <begin position="521"/>
        <end position="528"/>
    </location>
    <ligand>
        <name>ATP</name>
        <dbReference type="ChEBI" id="CHEBI:30616"/>
    </ligand>
</feature>
<feature type="compositionally biased region" description="Polar residues" evidence="6">
    <location>
        <begin position="23"/>
        <end position="54"/>
    </location>
</feature>
<dbReference type="EMBL" id="JAHRIO010089972">
    <property type="protein sequence ID" value="MEQ2187035.1"/>
    <property type="molecule type" value="Genomic_DNA"/>
</dbReference>
<comment type="caution">
    <text evidence="8">The sequence shown here is derived from an EMBL/GenBank/DDBJ whole genome shotgun (WGS) entry which is preliminary data.</text>
</comment>
<evidence type="ECO:0000256" key="1">
    <source>
        <dbReference type="ARBA" id="ARBA00022741"/>
    </source>
</evidence>
<keyword evidence="1 5" id="KW-0547">Nucleotide-binding</keyword>
<dbReference type="InterPro" id="IPR057772">
    <property type="entry name" value="SH3_Myo18a"/>
</dbReference>
<dbReference type="SUPFAM" id="SSF52540">
    <property type="entry name" value="P-loop containing nucleoside triphosphate hydrolases"/>
    <property type="match status" value="1"/>
</dbReference>
<feature type="compositionally biased region" description="Basic and acidic residues" evidence="6">
    <location>
        <begin position="141"/>
        <end position="179"/>
    </location>
</feature>
<protein>
    <recommendedName>
        <fullName evidence="7">Myosin motor domain-containing protein</fullName>
    </recommendedName>
</protein>
<keyword evidence="3 5" id="KW-0518">Myosin</keyword>
<sequence>MAYRSRFSFWEQKAKVENKPESDSSQLQAVTNSGPGTASGPQMTASSAEGSKSNGAMGGLDTPEQEESTGSKKVVRVVRRVVRRVVPAGTEERSQLTTSTSAPDAGLTKPKSGGEDKDDISVGLTSLMGRVRTKEHRPRTRTQDQKEDTKEEVKRQEEGEEEKGKAENEEKKSAVEKQEGVSSVAATAALNPVLPKAHPLSPPPGFIPTPKPNPLAPPAGFIPAPKQNPLIPPPGFIPAKMTSPAPSKQNLLVRPPGFIPVTKTDPLAPPAGFIPKPRLFAVKKPEVKETSCFPAVSNGKPSPAAQESSTAKAPELIPSEEDHKRVRKIFTLDGNNSKLVEDPVAILQAAHLAATKVKTEEQIKSEKAWYETEKVWLVHKDGFSLATLLKTEAGSLPEGKVKIRLESDGSLLDVDEDDVEKANPPLFDQVEDLASLQYLNESSVMHSLRQRYGSNLMHTHAGPNMVVINPISAPSMYSEKVMQMFKGCRKEDTAPHIYSMAQAAYRSLLTTRQDQSIVLLGKSGSGKTTNCQHIIQYLVTIAGSTNKIFSTEKWQAVYSVLEAFGNASSSLNGNASRFSHIVSLDFDQAGLVTSASIQTMLLEKMRVTRRPEGESTFNVFYYLMAGVDSALRTELHLNHFADNNAFGIMPQSKAEDKQRASQQFSKLQVALKVLGISPDEQRALWLLLGAIYHLGAAGATKTGRKQFARHEWAQKAAYLLGCTLEELSSSIFKHQAKGTLPRAGTIRQPSEENGTADAGTQQNTFSSILFSFPHATLFLFVTLSLLLHTHAHSHAYMSAPHLREIACMGEK</sequence>
<dbReference type="Pfam" id="PF24556">
    <property type="entry name" value="SH3_Myosin-XVIIIa"/>
    <property type="match status" value="1"/>
</dbReference>
<comment type="caution">
    <text evidence="5">Lacks conserved residue(s) required for the propagation of feature annotation.</text>
</comment>
<dbReference type="PROSITE" id="PS51456">
    <property type="entry name" value="MYOSIN_MOTOR"/>
    <property type="match status" value="1"/>
</dbReference>
<evidence type="ECO:0000313" key="9">
    <source>
        <dbReference type="Proteomes" id="UP001476798"/>
    </source>
</evidence>
<evidence type="ECO:0000256" key="3">
    <source>
        <dbReference type="ARBA" id="ARBA00023123"/>
    </source>
</evidence>
<dbReference type="InterPro" id="IPR001609">
    <property type="entry name" value="Myosin_head_motor_dom-like"/>
</dbReference>
<keyword evidence="2 5" id="KW-0067">ATP-binding</keyword>
<dbReference type="Pfam" id="PF00063">
    <property type="entry name" value="Myosin_head"/>
    <property type="match status" value="1"/>
</dbReference>
<dbReference type="PANTHER" id="PTHR47335:SF1">
    <property type="entry name" value="UNCONVENTIONAL MYOSIN-XVI"/>
    <property type="match status" value="1"/>
</dbReference>
<organism evidence="8 9">
    <name type="scientific">Goodea atripinnis</name>
    <dbReference type="NCBI Taxonomy" id="208336"/>
    <lineage>
        <taxon>Eukaryota</taxon>
        <taxon>Metazoa</taxon>
        <taxon>Chordata</taxon>
        <taxon>Craniata</taxon>
        <taxon>Vertebrata</taxon>
        <taxon>Euteleostomi</taxon>
        <taxon>Actinopterygii</taxon>
        <taxon>Neopterygii</taxon>
        <taxon>Teleostei</taxon>
        <taxon>Neoteleostei</taxon>
        <taxon>Acanthomorphata</taxon>
        <taxon>Ovalentaria</taxon>
        <taxon>Atherinomorphae</taxon>
        <taxon>Cyprinodontiformes</taxon>
        <taxon>Goodeidae</taxon>
        <taxon>Goodea</taxon>
    </lineage>
</organism>
<name>A0ABV0PU53_9TELE</name>
<comment type="similarity">
    <text evidence="5">Belongs to the TRAFAC class myosin-kinesin ATPase superfamily. Myosin family.</text>
</comment>
<keyword evidence="9" id="KW-1185">Reference proteome</keyword>
<evidence type="ECO:0000256" key="6">
    <source>
        <dbReference type="SAM" id="MobiDB-lite"/>
    </source>
</evidence>
<feature type="compositionally biased region" description="Pro residues" evidence="6">
    <location>
        <begin position="200"/>
        <end position="217"/>
    </location>
</feature>
<dbReference type="Gene3D" id="3.40.850.10">
    <property type="entry name" value="Kinesin motor domain"/>
    <property type="match status" value="1"/>
</dbReference>
<evidence type="ECO:0000313" key="8">
    <source>
        <dbReference type="EMBL" id="MEQ2187035.1"/>
    </source>
</evidence>
<dbReference type="InterPro" id="IPR027417">
    <property type="entry name" value="P-loop_NTPase"/>
</dbReference>
<dbReference type="Gene3D" id="1.20.120.720">
    <property type="entry name" value="Myosin VI head, motor domain, U50 subdomain"/>
    <property type="match status" value="1"/>
</dbReference>
<gene>
    <name evidence="8" type="ORF">GOODEAATRI_000400</name>
</gene>
<dbReference type="InterPro" id="IPR036961">
    <property type="entry name" value="Kinesin_motor_dom_sf"/>
</dbReference>
<keyword evidence="4 5" id="KW-0505">Motor protein</keyword>
<evidence type="ECO:0000259" key="7">
    <source>
        <dbReference type="PROSITE" id="PS51456"/>
    </source>
</evidence>
<dbReference type="Proteomes" id="UP001476798">
    <property type="component" value="Unassembled WGS sequence"/>
</dbReference>
<evidence type="ECO:0000256" key="2">
    <source>
        <dbReference type="ARBA" id="ARBA00022840"/>
    </source>
</evidence>
<dbReference type="PANTHER" id="PTHR47335">
    <property type="entry name" value="UNCONVENTIONAL MYOSIN-XVI"/>
    <property type="match status" value="1"/>
</dbReference>
<reference evidence="8 9" key="1">
    <citation type="submission" date="2021-06" db="EMBL/GenBank/DDBJ databases">
        <authorList>
            <person name="Palmer J.M."/>
        </authorList>
    </citation>
    <scope>NUCLEOTIDE SEQUENCE [LARGE SCALE GENOMIC DNA]</scope>
    <source>
        <strain evidence="8 9">GA_2019</strain>
        <tissue evidence="8">Muscle</tissue>
    </source>
</reference>
<evidence type="ECO:0000256" key="4">
    <source>
        <dbReference type="ARBA" id="ARBA00023175"/>
    </source>
</evidence>
<feature type="domain" description="Myosin motor" evidence="7">
    <location>
        <begin position="428"/>
        <end position="811"/>
    </location>
</feature>
<feature type="region of interest" description="Disordered" evidence="6">
    <location>
        <begin position="15"/>
        <end position="251"/>
    </location>
</feature>
<dbReference type="PRINTS" id="PR00193">
    <property type="entry name" value="MYOSINHEAVY"/>
</dbReference>
<feature type="region of interest" description="Disordered" evidence="6">
    <location>
        <begin position="293"/>
        <end position="317"/>
    </location>
</feature>
<keyword evidence="5" id="KW-0009">Actin-binding</keyword>
<feature type="compositionally biased region" description="Basic residues" evidence="6">
    <location>
        <begin position="131"/>
        <end position="140"/>
    </location>
</feature>